<evidence type="ECO:0000256" key="3">
    <source>
        <dbReference type="ARBA" id="ARBA00023004"/>
    </source>
</evidence>
<dbReference type="PANTHER" id="PTHR10359">
    <property type="entry name" value="A/G-SPECIFIC ADENINE GLYCOSYLASE/ENDONUCLEASE III"/>
    <property type="match status" value="1"/>
</dbReference>
<dbReference type="AlphaFoldDB" id="A0A1D8IMC5"/>
<dbReference type="GO" id="GO:0004519">
    <property type="term" value="F:endonuclease activity"/>
    <property type="evidence" value="ECO:0007669"/>
    <property type="project" value="UniProtKB-KW"/>
</dbReference>
<dbReference type="KEGG" id="aprs:BI364_06295"/>
<evidence type="ECO:0000256" key="1">
    <source>
        <dbReference type="ARBA" id="ARBA00022485"/>
    </source>
</evidence>
<dbReference type="GO" id="GO:0006284">
    <property type="term" value="P:base-excision repair"/>
    <property type="evidence" value="ECO:0007669"/>
    <property type="project" value="InterPro"/>
</dbReference>
<dbReference type="GO" id="GO:0051539">
    <property type="term" value="F:4 iron, 4 sulfur cluster binding"/>
    <property type="evidence" value="ECO:0007669"/>
    <property type="project" value="UniProtKB-KW"/>
</dbReference>
<evidence type="ECO:0000256" key="2">
    <source>
        <dbReference type="ARBA" id="ARBA00022723"/>
    </source>
</evidence>
<reference evidence="7" key="1">
    <citation type="submission" date="2016-09" db="EMBL/GenBank/DDBJ databases">
        <title>Acidihalobacter prosperus F5.</title>
        <authorList>
            <person name="Khaleque H.N."/>
            <person name="Ramsay J.P."/>
            <person name="Kaksonen A.H."/>
            <person name="Boxall N.J."/>
            <person name="Watkin E.L.J."/>
        </authorList>
    </citation>
    <scope>NUCLEOTIDE SEQUENCE [LARGE SCALE GENOMIC DNA]</scope>
    <source>
        <strain evidence="7">F5</strain>
    </source>
</reference>
<dbReference type="PIRSF" id="PIRSF001435">
    <property type="entry name" value="Nth"/>
    <property type="match status" value="1"/>
</dbReference>
<dbReference type="PANTHER" id="PTHR10359:SF19">
    <property type="entry name" value="DNA REPAIR GLYCOSYLASE MJ1434-RELATED"/>
    <property type="match status" value="1"/>
</dbReference>
<dbReference type="Pfam" id="PF00730">
    <property type="entry name" value="HhH-GPD"/>
    <property type="match status" value="1"/>
</dbReference>
<protein>
    <submittedName>
        <fullName evidence="6">Endonuclease</fullName>
    </submittedName>
</protein>
<keyword evidence="6" id="KW-0540">Nuclease</keyword>
<gene>
    <name evidence="6" type="ORF">BI364_06295</name>
</gene>
<name>A0A1D8IMC5_9GAMM</name>
<keyword evidence="1" id="KW-0004">4Fe-4S</keyword>
<dbReference type="SUPFAM" id="SSF48150">
    <property type="entry name" value="DNA-glycosylase"/>
    <property type="match status" value="1"/>
</dbReference>
<accession>A0A1D8IMC5</accession>
<dbReference type="InterPro" id="IPR023170">
    <property type="entry name" value="HhH_base_excis_C"/>
</dbReference>
<organism evidence="6 7">
    <name type="scientific">Acidihalobacter yilgarnensis</name>
    <dbReference type="NCBI Taxonomy" id="2819280"/>
    <lineage>
        <taxon>Bacteria</taxon>
        <taxon>Pseudomonadati</taxon>
        <taxon>Pseudomonadota</taxon>
        <taxon>Gammaproteobacteria</taxon>
        <taxon>Chromatiales</taxon>
        <taxon>Ectothiorhodospiraceae</taxon>
        <taxon>Acidihalobacter</taxon>
    </lineage>
</organism>
<feature type="domain" description="HhH-GPD" evidence="5">
    <location>
        <begin position="42"/>
        <end position="199"/>
    </location>
</feature>
<dbReference type="GO" id="GO:0046872">
    <property type="term" value="F:metal ion binding"/>
    <property type="evidence" value="ECO:0007669"/>
    <property type="project" value="UniProtKB-KW"/>
</dbReference>
<evidence type="ECO:0000313" key="6">
    <source>
        <dbReference type="EMBL" id="AOU97620.1"/>
    </source>
</evidence>
<keyword evidence="6" id="KW-0255">Endonuclease</keyword>
<keyword evidence="2" id="KW-0479">Metal-binding</keyword>
<dbReference type="Proteomes" id="UP000095401">
    <property type="component" value="Chromosome"/>
</dbReference>
<keyword evidence="4" id="KW-0411">Iron-sulfur</keyword>
<keyword evidence="3" id="KW-0408">Iron</keyword>
<sequence length="221" mass="24984">MERLVLERTRAEAVFTRLLDTHGPQHWWPADTPFEMMVGAVLTQNTRWQNVERALERLRTAEMLNVHIMAALPLDVLAEYLRPVGYYNLKARRLSAFTNWYHDSGGFETLSGLETGCLREALLNVSGIGPETADDILLYAFYRPVFVIDAYTRRLFGRLGLLPAAAAYEQLRAAFEANLSPDAGRYGEYHALIVAHAKHVCRPRPDCSTCCLRGECRLGRG</sequence>
<dbReference type="EMBL" id="CP017415">
    <property type="protein sequence ID" value="AOU97620.1"/>
    <property type="molecule type" value="Genomic_DNA"/>
</dbReference>
<evidence type="ECO:0000313" key="7">
    <source>
        <dbReference type="Proteomes" id="UP000095401"/>
    </source>
</evidence>
<evidence type="ECO:0000256" key="4">
    <source>
        <dbReference type="ARBA" id="ARBA00023014"/>
    </source>
</evidence>
<dbReference type="Gene3D" id="1.10.340.30">
    <property type="entry name" value="Hypothetical protein, domain 2"/>
    <property type="match status" value="1"/>
</dbReference>
<dbReference type="InterPro" id="IPR011257">
    <property type="entry name" value="DNA_glycosylase"/>
</dbReference>
<dbReference type="CDD" id="cd00056">
    <property type="entry name" value="ENDO3c"/>
    <property type="match status" value="1"/>
</dbReference>
<dbReference type="Gene3D" id="1.10.1670.10">
    <property type="entry name" value="Helix-hairpin-Helix base-excision DNA repair enzymes (C-terminal)"/>
    <property type="match status" value="1"/>
</dbReference>
<dbReference type="RefSeq" id="WP_070078005.1">
    <property type="nucleotide sequence ID" value="NZ_CP017415.1"/>
</dbReference>
<keyword evidence="7" id="KW-1185">Reference proteome</keyword>
<evidence type="ECO:0000259" key="5">
    <source>
        <dbReference type="SMART" id="SM00478"/>
    </source>
</evidence>
<dbReference type="SMART" id="SM00478">
    <property type="entry name" value="ENDO3c"/>
    <property type="match status" value="1"/>
</dbReference>
<dbReference type="InterPro" id="IPR003265">
    <property type="entry name" value="HhH-GPD_domain"/>
</dbReference>
<proteinExistence type="predicted"/>
<keyword evidence="6" id="KW-0378">Hydrolase</keyword>